<name>A0A0D2B7G3_9PEZI</name>
<feature type="region of interest" description="Disordered" evidence="1">
    <location>
        <begin position="246"/>
        <end position="269"/>
    </location>
</feature>
<feature type="compositionally biased region" description="Polar residues" evidence="1">
    <location>
        <begin position="575"/>
        <end position="585"/>
    </location>
</feature>
<dbReference type="HOGENOM" id="CLU_449933_0_0_1"/>
<feature type="compositionally biased region" description="Low complexity" evidence="1">
    <location>
        <begin position="194"/>
        <end position="205"/>
    </location>
</feature>
<organism evidence="2 3">
    <name type="scientific">Verruconis gallopava</name>
    <dbReference type="NCBI Taxonomy" id="253628"/>
    <lineage>
        <taxon>Eukaryota</taxon>
        <taxon>Fungi</taxon>
        <taxon>Dikarya</taxon>
        <taxon>Ascomycota</taxon>
        <taxon>Pezizomycotina</taxon>
        <taxon>Dothideomycetes</taxon>
        <taxon>Pleosporomycetidae</taxon>
        <taxon>Venturiales</taxon>
        <taxon>Sympoventuriaceae</taxon>
        <taxon>Verruconis</taxon>
    </lineage>
</organism>
<dbReference type="EMBL" id="KN847533">
    <property type="protein sequence ID" value="KIW07194.1"/>
    <property type="molecule type" value="Genomic_DNA"/>
</dbReference>
<accession>A0A0D2B7G3</accession>
<evidence type="ECO:0000256" key="1">
    <source>
        <dbReference type="SAM" id="MobiDB-lite"/>
    </source>
</evidence>
<feature type="region of interest" description="Disordered" evidence="1">
    <location>
        <begin position="569"/>
        <end position="607"/>
    </location>
</feature>
<dbReference type="RefSeq" id="XP_016217063.1">
    <property type="nucleotide sequence ID" value="XM_016355047.1"/>
</dbReference>
<keyword evidence="3" id="KW-1185">Reference proteome</keyword>
<reference evidence="2 3" key="1">
    <citation type="submission" date="2015-01" db="EMBL/GenBank/DDBJ databases">
        <title>The Genome Sequence of Ochroconis gallopava CBS43764.</title>
        <authorList>
            <consortium name="The Broad Institute Genomics Platform"/>
            <person name="Cuomo C."/>
            <person name="de Hoog S."/>
            <person name="Gorbushina A."/>
            <person name="Stielow B."/>
            <person name="Teixiera M."/>
            <person name="Abouelleil A."/>
            <person name="Chapman S.B."/>
            <person name="Priest M."/>
            <person name="Young S.K."/>
            <person name="Wortman J."/>
            <person name="Nusbaum C."/>
            <person name="Birren B."/>
        </authorList>
    </citation>
    <scope>NUCLEOTIDE SEQUENCE [LARGE SCALE GENOMIC DNA]</scope>
    <source>
        <strain evidence="2 3">CBS 43764</strain>
    </source>
</reference>
<feature type="compositionally biased region" description="Basic and acidic residues" evidence="1">
    <location>
        <begin position="586"/>
        <end position="607"/>
    </location>
</feature>
<protein>
    <submittedName>
        <fullName evidence="2">Uncharacterized protein</fullName>
    </submittedName>
</protein>
<feature type="region of interest" description="Disordered" evidence="1">
    <location>
        <begin position="142"/>
        <end position="165"/>
    </location>
</feature>
<sequence length="607" mass="68320">MDRFHTPKRVQSLKRHATYARQICRDGVDTTHVRGDNPSLQKPGLTIVTEAAVRKGLIQIMQNPQERTADAADKVLECLDTVLYPKAAERPFAQHEAAVNEYPITCITVLPEETDLQGYSQHVSPKQRKMYSAMHKFNKHIKQGSLNTLPARKSTGDGKPTYGRSKSWTRFSRALILKKASSADTQRSPRRKSSTASSTNNQSANFHSLMHGSFSLAGIPDPFLSSSTATSSPTSDVEDYHSFRSYQVPPATRNPPRHQQRQNRINCRDVDSAYFSDSQKSVESLSPNKYYLNDEDIATVNGKCSSANVQTSQNLIKPPPFRLDFVSSPLPGRKALGHTETQIHSPQWPSNTSNSQPLKPRLQTQCFLSADNISCKSDLSPKPPSPLRERPLLDIERNHRRTFSNGSNTLEITVYMDSEHEDAIGEQKYDSAKESDRTDGVVRENIIPRPLFFHNIVPALREEAESTEAAKMPCKSLERAKKKEFNPAYTPRPNKPGFKLYDSYHKAESRKSAHIGPYLRDQTYDPSSAKGFGCKTHVQSSIVKSLLQSSMILHDAAVKDPLEEALEKASKYRSRSNQLMQNISDTLDKMMKDRDTRGEHEHKKDIL</sequence>
<evidence type="ECO:0000313" key="2">
    <source>
        <dbReference type="EMBL" id="KIW07194.1"/>
    </source>
</evidence>
<feature type="region of interest" description="Disordered" evidence="1">
    <location>
        <begin position="179"/>
        <end position="206"/>
    </location>
</feature>
<proteinExistence type="predicted"/>
<evidence type="ECO:0000313" key="3">
    <source>
        <dbReference type="Proteomes" id="UP000053259"/>
    </source>
</evidence>
<dbReference type="InParanoid" id="A0A0D2B7G3"/>
<gene>
    <name evidence="2" type="ORF">PV09_02060</name>
</gene>
<dbReference type="AlphaFoldDB" id="A0A0D2B7G3"/>
<dbReference type="Proteomes" id="UP000053259">
    <property type="component" value="Unassembled WGS sequence"/>
</dbReference>
<dbReference type="VEuPathDB" id="FungiDB:PV09_02060"/>
<dbReference type="GeneID" id="27310033"/>